<sequence length="111" mass="12528">MEPACWYKISLHSLHSLCLLLDLCIRTSVTAVGTITKVPECRRDLLVEWLALSKCYEFGISACEKGNNVNSRNGYEAYQSVPQVRFGYDYAGRSFKMLFPTIISSPGKNQQ</sequence>
<reference evidence="2" key="1">
    <citation type="submission" date="2020-11" db="EMBL/GenBank/DDBJ databases">
        <authorList>
            <consortium name="DOE Joint Genome Institute"/>
            <person name="Ahrendt S."/>
            <person name="Riley R."/>
            <person name="Andreopoulos W."/>
            <person name="Labutti K."/>
            <person name="Pangilinan J."/>
            <person name="Ruiz-Duenas F.J."/>
            <person name="Barrasa J.M."/>
            <person name="Sanchez-Garcia M."/>
            <person name="Camarero S."/>
            <person name="Miyauchi S."/>
            <person name="Serrano A."/>
            <person name="Linde D."/>
            <person name="Babiker R."/>
            <person name="Drula E."/>
            <person name="Ayuso-Fernandez I."/>
            <person name="Pacheco R."/>
            <person name="Padilla G."/>
            <person name="Ferreira P."/>
            <person name="Barriuso J."/>
            <person name="Kellner H."/>
            <person name="Castanera R."/>
            <person name="Alfaro M."/>
            <person name="Ramirez L."/>
            <person name="Pisabarro A.G."/>
            <person name="Kuo A."/>
            <person name="Tritt A."/>
            <person name="Lipzen A."/>
            <person name="He G."/>
            <person name="Yan M."/>
            <person name="Ng V."/>
            <person name="Cullen D."/>
            <person name="Martin F."/>
            <person name="Rosso M.-N."/>
            <person name="Henrissat B."/>
            <person name="Hibbett D."/>
            <person name="Martinez A.T."/>
            <person name="Grigoriev I.V."/>
        </authorList>
    </citation>
    <scope>NUCLEOTIDE SEQUENCE</scope>
    <source>
        <strain evidence="2">AH 40177</strain>
    </source>
</reference>
<evidence type="ECO:0000313" key="2">
    <source>
        <dbReference type="EMBL" id="KAF9063944.1"/>
    </source>
</evidence>
<keyword evidence="3" id="KW-1185">Reference proteome</keyword>
<evidence type="ECO:0000313" key="3">
    <source>
        <dbReference type="Proteomes" id="UP000772434"/>
    </source>
</evidence>
<proteinExistence type="predicted"/>
<comment type="caution">
    <text evidence="2">The sequence shown here is derived from an EMBL/GenBank/DDBJ whole genome shotgun (WGS) entry which is preliminary data.</text>
</comment>
<evidence type="ECO:0000256" key="1">
    <source>
        <dbReference type="SAM" id="SignalP"/>
    </source>
</evidence>
<evidence type="ECO:0008006" key="4">
    <source>
        <dbReference type="Google" id="ProtNLM"/>
    </source>
</evidence>
<protein>
    <recommendedName>
        <fullName evidence="4">Secreted protein</fullName>
    </recommendedName>
</protein>
<accession>A0A9P5PE13</accession>
<dbReference type="EMBL" id="JADNRY010000135">
    <property type="protein sequence ID" value="KAF9063944.1"/>
    <property type="molecule type" value="Genomic_DNA"/>
</dbReference>
<gene>
    <name evidence="2" type="ORF">BDP27DRAFT_208978</name>
</gene>
<organism evidence="2 3">
    <name type="scientific">Rhodocollybia butyracea</name>
    <dbReference type="NCBI Taxonomy" id="206335"/>
    <lineage>
        <taxon>Eukaryota</taxon>
        <taxon>Fungi</taxon>
        <taxon>Dikarya</taxon>
        <taxon>Basidiomycota</taxon>
        <taxon>Agaricomycotina</taxon>
        <taxon>Agaricomycetes</taxon>
        <taxon>Agaricomycetidae</taxon>
        <taxon>Agaricales</taxon>
        <taxon>Marasmiineae</taxon>
        <taxon>Omphalotaceae</taxon>
        <taxon>Rhodocollybia</taxon>
    </lineage>
</organism>
<name>A0A9P5PE13_9AGAR</name>
<dbReference type="Proteomes" id="UP000772434">
    <property type="component" value="Unassembled WGS sequence"/>
</dbReference>
<dbReference type="AlphaFoldDB" id="A0A9P5PE13"/>
<feature type="chain" id="PRO_5040428459" description="Secreted protein" evidence="1">
    <location>
        <begin position="32"/>
        <end position="111"/>
    </location>
</feature>
<feature type="signal peptide" evidence="1">
    <location>
        <begin position="1"/>
        <end position="31"/>
    </location>
</feature>
<keyword evidence="1" id="KW-0732">Signal</keyword>